<feature type="region of interest" description="Disordered" evidence="1">
    <location>
        <begin position="27"/>
        <end position="56"/>
    </location>
</feature>
<dbReference type="Proteomes" id="UP001235939">
    <property type="component" value="Chromosome 02"/>
</dbReference>
<evidence type="ECO:0000256" key="1">
    <source>
        <dbReference type="SAM" id="MobiDB-lite"/>
    </source>
</evidence>
<reference evidence="2 3" key="1">
    <citation type="submission" date="2022-01" db="EMBL/GenBank/DDBJ databases">
        <title>A chromosomal length assembly of Cordylochernes scorpioides.</title>
        <authorList>
            <person name="Zeh D."/>
            <person name="Zeh J."/>
        </authorList>
    </citation>
    <scope>NUCLEOTIDE SEQUENCE [LARGE SCALE GENOMIC DNA]</scope>
    <source>
        <strain evidence="2">IN4F17</strain>
        <tissue evidence="2">Whole Body</tissue>
    </source>
</reference>
<accession>A0ABY6K827</accession>
<evidence type="ECO:0000313" key="3">
    <source>
        <dbReference type="Proteomes" id="UP001235939"/>
    </source>
</evidence>
<sequence length="88" mass="9870">MGGDPDLWNIDVIGIQELEEQRQRGSHYVSQSSFDQTVQRKDDGSDEVSLPRIGGNQPVPVSCHLAEYLGNTTKRLPNLDMFDHCNNV</sequence>
<gene>
    <name evidence="2" type="ORF">LAZ67_2005837</name>
</gene>
<organism evidence="2 3">
    <name type="scientific">Cordylochernes scorpioides</name>
    <dbReference type="NCBI Taxonomy" id="51811"/>
    <lineage>
        <taxon>Eukaryota</taxon>
        <taxon>Metazoa</taxon>
        <taxon>Ecdysozoa</taxon>
        <taxon>Arthropoda</taxon>
        <taxon>Chelicerata</taxon>
        <taxon>Arachnida</taxon>
        <taxon>Pseudoscorpiones</taxon>
        <taxon>Cheliferoidea</taxon>
        <taxon>Chernetidae</taxon>
        <taxon>Cordylochernes</taxon>
    </lineage>
</organism>
<dbReference type="EMBL" id="CP092864">
    <property type="protein sequence ID" value="UYV63857.1"/>
    <property type="molecule type" value="Genomic_DNA"/>
</dbReference>
<evidence type="ECO:0000313" key="2">
    <source>
        <dbReference type="EMBL" id="UYV63857.1"/>
    </source>
</evidence>
<feature type="compositionally biased region" description="Polar residues" evidence="1">
    <location>
        <begin position="28"/>
        <end position="37"/>
    </location>
</feature>
<name>A0ABY6K827_9ARAC</name>
<protein>
    <submittedName>
        <fullName evidence="2">Uncharacterized protein</fullName>
    </submittedName>
</protein>
<proteinExistence type="predicted"/>
<keyword evidence="3" id="KW-1185">Reference proteome</keyword>